<evidence type="ECO:0000256" key="1">
    <source>
        <dbReference type="SAM" id="MobiDB-lite"/>
    </source>
</evidence>
<evidence type="ECO:0000313" key="3">
    <source>
        <dbReference type="Proteomes" id="UP001157125"/>
    </source>
</evidence>
<name>A0ABQ6IDW1_9MICO</name>
<accession>A0ABQ6IDW1</accession>
<keyword evidence="3" id="KW-1185">Reference proteome</keyword>
<feature type="region of interest" description="Disordered" evidence="1">
    <location>
        <begin position="1"/>
        <end position="40"/>
    </location>
</feature>
<dbReference type="Proteomes" id="UP001157125">
    <property type="component" value="Unassembled WGS sequence"/>
</dbReference>
<comment type="caution">
    <text evidence="2">The sequence shown here is derived from an EMBL/GenBank/DDBJ whole genome shotgun (WGS) entry which is preliminary data.</text>
</comment>
<dbReference type="EMBL" id="BSUN01000001">
    <property type="protein sequence ID" value="GMA35861.1"/>
    <property type="molecule type" value="Genomic_DNA"/>
</dbReference>
<sequence>MNSEPAKLTAATMGFERNPRKRDSTMTRSHSRGPRVPSVRGARALSARVTGAPNVMGSGASITIIMCSTMCPENVTMP</sequence>
<protein>
    <submittedName>
        <fullName evidence="2">Uncharacterized protein</fullName>
    </submittedName>
</protein>
<evidence type="ECO:0000313" key="2">
    <source>
        <dbReference type="EMBL" id="GMA35861.1"/>
    </source>
</evidence>
<proteinExistence type="predicted"/>
<gene>
    <name evidence="2" type="ORF">GCM10025876_20650</name>
</gene>
<organism evidence="2 3">
    <name type="scientific">Demequina litorisediminis</name>
    <dbReference type="NCBI Taxonomy" id="1849022"/>
    <lineage>
        <taxon>Bacteria</taxon>
        <taxon>Bacillati</taxon>
        <taxon>Actinomycetota</taxon>
        <taxon>Actinomycetes</taxon>
        <taxon>Micrococcales</taxon>
        <taxon>Demequinaceae</taxon>
        <taxon>Demequina</taxon>
    </lineage>
</organism>
<reference evidence="3" key="1">
    <citation type="journal article" date="2019" name="Int. J. Syst. Evol. Microbiol.">
        <title>The Global Catalogue of Microorganisms (GCM) 10K type strain sequencing project: providing services to taxonomists for standard genome sequencing and annotation.</title>
        <authorList>
            <consortium name="The Broad Institute Genomics Platform"/>
            <consortium name="The Broad Institute Genome Sequencing Center for Infectious Disease"/>
            <person name="Wu L."/>
            <person name="Ma J."/>
        </authorList>
    </citation>
    <scope>NUCLEOTIDE SEQUENCE [LARGE SCALE GENOMIC DNA]</scope>
    <source>
        <strain evidence="3">NBRC 112299</strain>
    </source>
</reference>